<evidence type="ECO:0000256" key="1">
    <source>
        <dbReference type="SAM" id="MobiDB-lite"/>
    </source>
</evidence>
<dbReference type="EMBL" id="CP009416">
    <property type="protein sequence ID" value="AJD89491.1"/>
    <property type="molecule type" value="Genomic_DNA"/>
</dbReference>
<dbReference type="AlphaFoldDB" id="A0A0B5AHD5"/>
<dbReference type="Pfam" id="PF08666">
    <property type="entry name" value="SAF"/>
    <property type="match status" value="1"/>
</dbReference>
<dbReference type="Proteomes" id="UP000031449">
    <property type="component" value="Chromosome"/>
</dbReference>
<accession>A0A0B5AHD5</accession>
<feature type="compositionally biased region" description="Acidic residues" evidence="1">
    <location>
        <begin position="210"/>
        <end position="220"/>
    </location>
</feature>
<organism evidence="3 4">
    <name type="scientific">Jeotgalibacillus malaysiensis</name>
    <dbReference type="NCBI Taxonomy" id="1508404"/>
    <lineage>
        <taxon>Bacteria</taxon>
        <taxon>Bacillati</taxon>
        <taxon>Bacillota</taxon>
        <taxon>Bacilli</taxon>
        <taxon>Bacillales</taxon>
        <taxon>Caryophanaceae</taxon>
        <taxon>Jeotgalibacillus</taxon>
    </lineage>
</organism>
<dbReference type="HOGENOM" id="CLU_091340_0_0_9"/>
<evidence type="ECO:0000313" key="3">
    <source>
        <dbReference type="EMBL" id="AJD89491.1"/>
    </source>
</evidence>
<reference evidence="3 4" key="1">
    <citation type="submission" date="2014-08" db="EMBL/GenBank/DDBJ databases">
        <title>Complete genome of a marine bacteria Jeotgalibacillus malaysiensis.</title>
        <authorList>
            <person name="Yaakop A.S."/>
            <person name="Chan K.-G."/>
            <person name="Goh K.M."/>
        </authorList>
    </citation>
    <scope>NUCLEOTIDE SEQUENCE [LARGE SCALE GENOMIC DNA]</scope>
    <source>
        <strain evidence="3 4">D5</strain>
    </source>
</reference>
<dbReference type="KEGG" id="jeo:JMA_01740"/>
<dbReference type="STRING" id="1508404.JMA_01740"/>
<feature type="domain" description="SAF" evidence="2">
    <location>
        <begin position="41"/>
        <end position="103"/>
    </location>
</feature>
<dbReference type="CDD" id="cd11614">
    <property type="entry name" value="SAF_CpaB_FlgA_like"/>
    <property type="match status" value="1"/>
</dbReference>
<sequence length="250" mass="27473">MIESKRRALIFFIIAALFAAAAGYFTLQKVKELNNDLGTMVTVYVAGADIDARDVITPEAVAAESIPQKFVTAEHIRDPEELMNKVSVVPLSEGDVISKNMLKEASAVTEENNRLVTMMSSERVSFDEPLEPLDRVDIVVSNRTDEGNNTEIFMKDVKVARVANNDGQFSGVQVEISLEETPELIHMQNYADSVRVIKANVGVASQEVAAAEEEPAEEAEAAEKTADEEQAEPEEKQEKPADEKKEESGE</sequence>
<proteinExistence type="predicted"/>
<feature type="compositionally biased region" description="Basic and acidic residues" evidence="1">
    <location>
        <begin position="221"/>
        <end position="250"/>
    </location>
</feature>
<gene>
    <name evidence="3" type="ORF">JMA_01740</name>
</gene>
<dbReference type="BioCyc" id="JESP1508404:G14D9-9378-MONOMER"/>
<keyword evidence="4" id="KW-1185">Reference proteome</keyword>
<dbReference type="InterPro" id="IPR013974">
    <property type="entry name" value="SAF"/>
</dbReference>
<feature type="region of interest" description="Disordered" evidence="1">
    <location>
        <begin position="206"/>
        <end position="250"/>
    </location>
</feature>
<dbReference type="Gene3D" id="3.90.1210.10">
    <property type="entry name" value="Antifreeze-like/N-acetylneuraminic acid synthase C-terminal domain"/>
    <property type="match status" value="1"/>
</dbReference>
<dbReference type="OrthoDB" id="2989382at2"/>
<dbReference type="SMART" id="SM00858">
    <property type="entry name" value="SAF"/>
    <property type="match status" value="1"/>
</dbReference>
<name>A0A0B5AHD5_9BACL</name>
<protein>
    <recommendedName>
        <fullName evidence="2">SAF domain-containing protein</fullName>
    </recommendedName>
</protein>
<evidence type="ECO:0000259" key="2">
    <source>
        <dbReference type="SMART" id="SM00858"/>
    </source>
</evidence>
<evidence type="ECO:0000313" key="4">
    <source>
        <dbReference type="Proteomes" id="UP000031449"/>
    </source>
</evidence>